<keyword evidence="3" id="KW-1185">Reference proteome</keyword>
<protein>
    <submittedName>
        <fullName evidence="2">Uncharacterized protein</fullName>
    </submittedName>
</protein>
<dbReference type="Proteomes" id="UP001605036">
    <property type="component" value="Unassembled WGS sequence"/>
</dbReference>
<dbReference type="EMBL" id="JBHFFA010000006">
    <property type="protein sequence ID" value="KAL2622178.1"/>
    <property type="molecule type" value="Genomic_DNA"/>
</dbReference>
<proteinExistence type="predicted"/>
<organism evidence="2 3">
    <name type="scientific">Riccia fluitans</name>
    <dbReference type="NCBI Taxonomy" id="41844"/>
    <lineage>
        <taxon>Eukaryota</taxon>
        <taxon>Viridiplantae</taxon>
        <taxon>Streptophyta</taxon>
        <taxon>Embryophyta</taxon>
        <taxon>Marchantiophyta</taxon>
        <taxon>Marchantiopsida</taxon>
        <taxon>Marchantiidae</taxon>
        <taxon>Marchantiales</taxon>
        <taxon>Ricciaceae</taxon>
        <taxon>Riccia</taxon>
    </lineage>
</organism>
<accession>A0ABD1Y5Y0</accession>
<gene>
    <name evidence="2" type="ORF">R1flu_002383</name>
</gene>
<comment type="caution">
    <text evidence="2">The sequence shown here is derived from an EMBL/GenBank/DDBJ whole genome shotgun (WGS) entry which is preliminary data.</text>
</comment>
<name>A0ABD1Y5Y0_9MARC</name>
<evidence type="ECO:0000313" key="2">
    <source>
        <dbReference type="EMBL" id="KAL2622178.1"/>
    </source>
</evidence>
<feature type="region of interest" description="Disordered" evidence="1">
    <location>
        <begin position="84"/>
        <end position="109"/>
    </location>
</feature>
<reference evidence="2 3" key="1">
    <citation type="submission" date="2024-09" db="EMBL/GenBank/DDBJ databases">
        <title>Chromosome-scale assembly of Riccia fluitans.</title>
        <authorList>
            <person name="Paukszto L."/>
            <person name="Sawicki J."/>
            <person name="Karawczyk K."/>
            <person name="Piernik-Szablinska J."/>
            <person name="Szczecinska M."/>
            <person name="Mazdziarz M."/>
        </authorList>
    </citation>
    <scope>NUCLEOTIDE SEQUENCE [LARGE SCALE GENOMIC DNA]</scope>
    <source>
        <strain evidence="2">Rf_01</strain>
        <tissue evidence="2">Aerial parts of the thallus</tissue>
    </source>
</reference>
<feature type="region of interest" description="Disordered" evidence="1">
    <location>
        <begin position="1"/>
        <end position="59"/>
    </location>
</feature>
<evidence type="ECO:0000313" key="3">
    <source>
        <dbReference type="Proteomes" id="UP001605036"/>
    </source>
</evidence>
<evidence type="ECO:0000256" key="1">
    <source>
        <dbReference type="SAM" id="MobiDB-lite"/>
    </source>
</evidence>
<dbReference type="AlphaFoldDB" id="A0ABD1Y5Y0"/>
<feature type="compositionally biased region" description="Polar residues" evidence="1">
    <location>
        <begin position="33"/>
        <end position="45"/>
    </location>
</feature>
<sequence>MRQTYARKRSDAIRENGVPRGQTQMGECVEPSPASNKRTSGSNREAASRANDGGRGWKCPEQMMNAKCQKSTNVEVGGLVGMNTWRKKKRGGTLATRGDQTEQPATSAI</sequence>